<dbReference type="GO" id="GO:0020037">
    <property type="term" value="F:heme binding"/>
    <property type="evidence" value="ECO:0007669"/>
    <property type="project" value="UniProtKB-UniRule"/>
</dbReference>
<evidence type="ECO:0000256" key="2">
    <source>
        <dbReference type="ARBA" id="ARBA00022723"/>
    </source>
</evidence>
<feature type="domain" description="Cytochrome b5 heme-binding" evidence="6">
    <location>
        <begin position="19"/>
        <end position="95"/>
    </location>
</feature>
<proteinExistence type="inferred from homology"/>
<dbReference type="PANTHER" id="PTHR19359">
    <property type="entry name" value="CYTOCHROME B5"/>
    <property type="match status" value="1"/>
</dbReference>
<reference evidence="7" key="1">
    <citation type="submission" date="2021-02" db="EMBL/GenBank/DDBJ databases">
        <authorList>
            <person name="Nowell W R."/>
        </authorList>
    </citation>
    <scope>NUCLEOTIDE SEQUENCE</scope>
</reference>
<name>A0A8S2FPB1_9BILA</name>
<dbReference type="SUPFAM" id="SSF55856">
    <property type="entry name" value="Cytochrome b5-like heme/steroid binding domain"/>
    <property type="match status" value="1"/>
</dbReference>
<accession>A0A8S2FPB1</accession>
<evidence type="ECO:0000313" key="8">
    <source>
        <dbReference type="EMBL" id="CAF4315017.1"/>
    </source>
</evidence>
<dbReference type="InterPro" id="IPR018506">
    <property type="entry name" value="Cyt_B5_heme-BS"/>
</dbReference>
<keyword evidence="3 5" id="KW-0408">Iron</keyword>
<dbReference type="GO" id="GO:0046872">
    <property type="term" value="F:metal ion binding"/>
    <property type="evidence" value="ECO:0007669"/>
    <property type="project" value="UniProtKB-UniRule"/>
</dbReference>
<dbReference type="Proteomes" id="UP000682733">
    <property type="component" value="Unassembled WGS sequence"/>
</dbReference>
<sequence length="137" mass="16012">VLNNLQNVILGNFISHPKRKQYTLKDVSIHCKENDCWMVVRDLVYNLTDFIKEHPGGYDIMLEYAGTDATMAFVDKPHSKNAWWSLQKYLVGELVPEERIINDRKSPQYIGLSGVANHFNFVSMYIYHSNVQKEKYK</sequence>
<dbReference type="InterPro" id="IPR050668">
    <property type="entry name" value="Cytochrome_b5"/>
</dbReference>
<keyword evidence="2 5" id="KW-0479">Metal-binding</keyword>
<dbReference type="Proteomes" id="UP000677228">
    <property type="component" value="Unassembled WGS sequence"/>
</dbReference>
<evidence type="ECO:0000256" key="3">
    <source>
        <dbReference type="ARBA" id="ARBA00023004"/>
    </source>
</evidence>
<keyword evidence="1 5" id="KW-0349">Heme</keyword>
<comment type="caution">
    <text evidence="7">The sequence shown here is derived from an EMBL/GenBank/DDBJ whole genome shotgun (WGS) entry which is preliminary data.</text>
</comment>
<dbReference type="InterPro" id="IPR001199">
    <property type="entry name" value="Cyt_B5-like_heme/steroid-bd"/>
</dbReference>
<dbReference type="PRINTS" id="PR00363">
    <property type="entry name" value="CYTOCHROMEB5"/>
</dbReference>
<feature type="non-terminal residue" evidence="7">
    <location>
        <position position="1"/>
    </location>
</feature>
<gene>
    <name evidence="7" type="ORF">OVA965_LOCUS38121</name>
    <name evidence="8" type="ORF">TMI583_LOCUS39272</name>
</gene>
<evidence type="ECO:0000256" key="1">
    <source>
        <dbReference type="ARBA" id="ARBA00022617"/>
    </source>
</evidence>
<dbReference type="SMART" id="SM01117">
    <property type="entry name" value="Cyt-b5"/>
    <property type="match status" value="1"/>
</dbReference>
<evidence type="ECO:0000256" key="5">
    <source>
        <dbReference type="RuleBase" id="RU362121"/>
    </source>
</evidence>
<protein>
    <recommendedName>
        <fullName evidence="6">Cytochrome b5 heme-binding domain-containing protein</fullName>
    </recommendedName>
</protein>
<dbReference type="GO" id="GO:0016020">
    <property type="term" value="C:membrane"/>
    <property type="evidence" value="ECO:0007669"/>
    <property type="project" value="TreeGrafter"/>
</dbReference>
<comment type="similarity">
    <text evidence="4 5">Belongs to the cytochrome b5 family.</text>
</comment>
<dbReference type="PROSITE" id="PS50255">
    <property type="entry name" value="CYTOCHROME_B5_2"/>
    <property type="match status" value="1"/>
</dbReference>
<dbReference type="Gene3D" id="3.10.120.10">
    <property type="entry name" value="Cytochrome b5-like heme/steroid binding domain"/>
    <property type="match status" value="1"/>
</dbReference>
<organism evidence="7 9">
    <name type="scientific">Didymodactylos carnosus</name>
    <dbReference type="NCBI Taxonomy" id="1234261"/>
    <lineage>
        <taxon>Eukaryota</taxon>
        <taxon>Metazoa</taxon>
        <taxon>Spiralia</taxon>
        <taxon>Gnathifera</taxon>
        <taxon>Rotifera</taxon>
        <taxon>Eurotatoria</taxon>
        <taxon>Bdelloidea</taxon>
        <taxon>Philodinida</taxon>
        <taxon>Philodinidae</taxon>
        <taxon>Didymodactylos</taxon>
    </lineage>
</organism>
<dbReference type="PROSITE" id="PS00191">
    <property type="entry name" value="CYTOCHROME_B5_1"/>
    <property type="match status" value="1"/>
</dbReference>
<evidence type="ECO:0000256" key="4">
    <source>
        <dbReference type="ARBA" id="ARBA00038168"/>
    </source>
</evidence>
<dbReference type="Pfam" id="PF00173">
    <property type="entry name" value="Cyt-b5"/>
    <property type="match status" value="1"/>
</dbReference>
<dbReference type="EMBL" id="CAJOBA010059340">
    <property type="protein sequence ID" value="CAF4315017.1"/>
    <property type="molecule type" value="Genomic_DNA"/>
</dbReference>
<dbReference type="EMBL" id="CAJNOK010037137">
    <property type="protein sequence ID" value="CAF1528300.1"/>
    <property type="molecule type" value="Genomic_DNA"/>
</dbReference>
<evidence type="ECO:0000259" key="6">
    <source>
        <dbReference type="PROSITE" id="PS50255"/>
    </source>
</evidence>
<dbReference type="AlphaFoldDB" id="A0A8S2FPB1"/>
<evidence type="ECO:0000313" key="9">
    <source>
        <dbReference type="Proteomes" id="UP000677228"/>
    </source>
</evidence>
<dbReference type="InterPro" id="IPR036400">
    <property type="entry name" value="Cyt_B5-like_heme/steroid_sf"/>
</dbReference>
<evidence type="ECO:0000313" key="7">
    <source>
        <dbReference type="EMBL" id="CAF1528300.1"/>
    </source>
</evidence>